<dbReference type="SUPFAM" id="SSF53474">
    <property type="entry name" value="alpha/beta-Hydrolases"/>
    <property type="match status" value="1"/>
</dbReference>
<accession>A0AAV7GHD1</accession>
<organism evidence="7 8">
    <name type="scientific">Dendrobium chrysotoxum</name>
    <name type="common">Orchid</name>
    <dbReference type="NCBI Taxonomy" id="161865"/>
    <lineage>
        <taxon>Eukaryota</taxon>
        <taxon>Viridiplantae</taxon>
        <taxon>Streptophyta</taxon>
        <taxon>Embryophyta</taxon>
        <taxon>Tracheophyta</taxon>
        <taxon>Spermatophyta</taxon>
        <taxon>Magnoliopsida</taxon>
        <taxon>Liliopsida</taxon>
        <taxon>Asparagales</taxon>
        <taxon>Orchidaceae</taxon>
        <taxon>Epidendroideae</taxon>
        <taxon>Malaxideae</taxon>
        <taxon>Dendrobiinae</taxon>
        <taxon>Dendrobium</taxon>
    </lineage>
</organism>
<comment type="similarity">
    <text evidence="3 5">Belongs to the pectinacetylesterase family.</text>
</comment>
<dbReference type="Pfam" id="PF03283">
    <property type="entry name" value="PAE"/>
    <property type="match status" value="1"/>
</dbReference>
<comment type="caution">
    <text evidence="7">The sequence shown here is derived from an EMBL/GenBank/DDBJ whole genome shotgun (WGS) entry which is preliminary data.</text>
</comment>
<dbReference type="PANTHER" id="PTHR21562">
    <property type="entry name" value="NOTUM-RELATED"/>
    <property type="match status" value="1"/>
</dbReference>
<gene>
    <name evidence="7" type="ORF">IEQ34_016801</name>
</gene>
<protein>
    <recommendedName>
        <fullName evidence="5">Pectin acetylesterase</fullName>
        <ecNumber evidence="5">3.1.1.-</ecNumber>
    </recommendedName>
</protein>
<evidence type="ECO:0000256" key="2">
    <source>
        <dbReference type="ARBA" id="ARBA00004191"/>
    </source>
</evidence>
<keyword evidence="6" id="KW-0472">Membrane</keyword>
<feature type="transmembrane region" description="Helical" evidence="6">
    <location>
        <begin position="21"/>
        <end position="39"/>
    </location>
</feature>
<keyword evidence="5" id="KW-0378">Hydrolase</keyword>
<reference evidence="7 8" key="1">
    <citation type="journal article" date="2021" name="Hortic Res">
        <title>Chromosome-scale assembly of the Dendrobium chrysotoxum genome enhances the understanding of orchid evolution.</title>
        <authorList>
            <person name="Zhang Y."/>
            <person name="Zhang G.Q."/>
            <person name="Zhang D."/>
            <person name="Liu X.D."/>
            <person name="Xu X.Y."/>
            <person name="Sun W.H."/>
            <person name="Yu X."/>
            <person name="Zhu X."/>
            <person name="Wang Z.W."/>
            <person name="Zhao X."/>
            <person name="Zhong W.Y."/>
            <person name="Chen H."/>
            <person name="Yin W.L."/>
            <person name="Huang T."/>
            <person name="Niu S.C."/>
            <person name="Liu Z.J."/>
        </authorList>
    </citation>
    <scope>NUCLEOTIDE SEQUENCE [LARGE SCALE GENOMIC DNA]</scope>
    <source>
        <strain evidence="7">Lindl</strain>
    </source>
</reference>
<keyword evidence="4 5" id="KW-0134">Cell wall</keyword>
<evidence type="ECO:0000256" key="6">
    <source>
        <dbReference type="SAM" id="Phobius"/>
    </source>
</evidence>
<evidence type="ECO:0000256" key="1">
    <source>
        <dbReference type="ARBA" id="ARBA00003534"/>
    </source>
</evidence>
<proteinExistence type="inferred from homology"/>
<dbReference type="PANTHER" id="PTHR21562:SF83">
    <property type="entry name" value="PECTIN ACETYLESTERASE 4"/>
    <property type="match status" value="1"/>
</dbReference>
<keyword evidence="5" id="KW-0961">Cell wall biogenesis/degradation</keyword>
<keyword evidence="5" id="KW-0964">Secreted</keyword>
<dbReference type="GO" id="GO:0071555">
    <property type="term" value="P:cell wall organization"/>
    <property type="evidence" value="ECO:0007669"/>
    <property type="project" value="UniProtKB-KW"/>
</dbReference>
<evidence type="ECO:0000313" key="8">
    <source>
        <dbReference type="Proteomes" id="UP000775213"/>
    </source>
</evidence>
<keyword evidence="6" id="KW-0812">Transmembrane</keyword>
<name>A0AAV7GHD1_DENCH</name>
<evidence type="ECO:0000256" key="3">
    <source>
        <dbReference type="ARBA" id="ARBA00005784"/>
    </source>
</evidence>
<evidence type="ECO:0000256" key="4">
    <source>
        <dbReference type="ARBA" id="ARBA00022512"/>
    </source>
</evidence>
<dbReference type="EMBL" id="JAGFBR010000015">
    <property type="protein sequence ID" value="KAH0454877.1"/>
    <property type="molecule type" value="Genomic_DNA"/>
</dbReference>
<dbReference type="GO" id="GO:0016787">
    <property type="term" value="F:hydrolase activity"/>
    <property type="evidence" value="ECO:0007669"/>
    <property type="project" value="UniProtKB-KW"/>
</dbReference>
<dbReference type="Proteomes" id="UP000775213">
    <property type="component" value="Unassembled WGS sequence"/>
</dbReference>
<evidence type="ECO:0000256" key="5">
    <source>
        <dbReference type="RuleBase" id="RU363114"/>
    </source>
</evidence>
<dbReference type="AlphaFoldDB" id="A0AAV7GHD1"/>
<sequence length="489" mass="55152">MAIHRIRLWFRRWWGRNRVTLAGGCAVVILAVIFTVRYWEHEEGRAEGRGVQNPVFRSLEPPLVDLTLLRKAKAKGALCLDGSLPGYHLLRGEGSGSDKWLLHLEGGGWCTNAESCASRGRTALGSSMYMEAMHFVGILSPYPSQNPDFFNWNKVKVRYCDGASFAGDVESEDQSGLKLFFRGQHVWEAIIDQLLSEGLAKATQAFLTGCSAGGLATFIHCDNFRNRLPKDTTVKCLADAGFFLDEKDISGKETVRSFFNEVVHLQGVAKSLPSDCITAMEPPQAYLLSSLLCFFPHELIKRINTPLFILNPAYDFWQIQHILAPPESDPGGQWRRCRMNIRYCNSNQIEILQGFRKNLLDSLNKFQRNKKGGMFINSCFVHCQTMSNITWHSPTSPRLSNKTIAEAVGDWYFERGVVMEIDCPYPFTSQIEFFFVLHTSPKEYMELAPSPRRKNRAGCACIVSRQRIIETSIAEPAGMRNSSEQRAPS</sequence>
<dbReference type="InterPro" id="IPR029058">
    <property type="entry name" value="AB_hydrolase_fold"/>
</dbReference>
<dbReference type="EC" id="3.1.1.-" evidence="5"/>
<comment type="subcellular location">
    <subcellularLocation>
        <location evidence="2 5">Secreted</location>
        <location evidence="2 5">Cell wall</location>
    </subcellularLocation>
</comment>
<comment type="function">
    <text evidence="1 5">Hydrolyzes acetyl esters in homogalacturonan regions of pectin. In type I primary cell wall, galacturonic acid residues of pectin can be acetylated at the O-2 and O-3 positions. Decreasing the degree of acetylation of pectin gels in vitro alters their physical properties.</text>
</comment>
<evidence type="ECO:0000313" key="7">
    <source>
        <dbReference type="EMBL" id="KAH0454877.1"/>
    </source>
</evidence>
<keyword evidence="6" id="KW-1133">Transmembrane helix</keyword>
<keyword evidence="8" id="KW-1185">Reference proteome</keyword>
<dbReference type="InterPro" id="IPR004963">
    <property type="entry name" value="PAE/NOTUM"/>
</dbReference>